<proteinExistence type="predicted"/>
<feature type="region of interest" description="Disordered" evidence="1">
    <location>
        <begin position="58"/>
        <end position="110"/>
    </location>
</feature>
<evidence type="ECO:0000256" key="1">
    <source>
        <dbReference type="SAM" id="MobiDB-lite"/>
    </source>
</evidence>
<protein>
    <submittedName>
        <fullName evidence="2">Uncharacterized protein</fullName>
    </submittedName>
</protein>
<name>G0UZA9_TRYCI</name>
<dbReference type="EMBL" id="HE575324">
    <property type="protein sequence ID" value="CCC94728.1"/>
    <property type="molecule type" value="Genomic_DNA"/>
</dbReference>
<dbReference type="AlphaFoldDB" id="G0UZA9"/>
<feature type="compositionally biased region" description="Basic residues" evidence="1">
    <location>
        <begin position="73"/>
        <end position="85"/>
    </location>
</feature>
<sequence>MPWPPHSATAVESNFILVLEVITGVLPGPRPFVTNESYRVRSIMLLFPVSTFPSTHDLRQASAESLQSPVGKGGRRANEKRRKKSRMESSKNICPNHIQHEQLISSVRRK</sequence>
<organism evidence="2">
    <name type="scientific">Trypanosoma congolense (strain IL3000)</name>
    <dbReference type="NCBI Taxonomy" id="1068625"/>
    <lineage>
        <taxon>Eukaryota</taxon>
        <taxon>Discoba</taxon>
        <taxon>Euglenozoa</taxon>
        <taxon>Kinetoplastea</taxon>
        <taxon>Metakinetoplastina</taxon>
        <taxon>Trypanosomatida</taxon>
        <taxon>Trypanosomatidae</taxon>
        <taxon>Trypanosoma</taxon>
        <taxon>Nannomonas</taxon>
    </lineage>
</organism>
<gene>
    <name evidence="2" type="ORF">TCIL3000_11_1110</name>
</gene>
<reference evidence="2" key="1">
    <citation type="journal article" date="2012" name="Proc. Natl. Acad. Sci. U.S.A.">
        <title>Antigenic diversity is generated by distinct evolutionary mechanisms in African trypanosome species.</title>
        <authorList>
            <person name="Jackson A.P."/>
            <person name="Berry A."/>
            <person name="Aslett M."/>
            <person name="Allison H.C."/>
            <person name="Burton P."/>
            <person name="Vavrova-Anderson J."/>
            <person name="Brown R."/>
            <person name="Browne H."/>
            <person name="Corton N."/>
            <person name="Hauser H."/>
            <person name="Gamble J."/>
            <person name="Gilderthorp R."/>
            <person name="Marcello L."/>
            <person name="McQuillan J."/>
            <person name="Otto T.D."/>
            <person name="Quail M.A."/>
            <person name="Sanders M.J."/>
            <person name="van Tonder A."/>
            <person name="Ginger M.L."/>
            <person name="Field M.C."/>
            <person name="Barry J.D."/>
            <person name="Hertz-Fowler C."/>
            <person name="Berriman M."/>
        </authorList>
    </citation>
    <scope>NUCLEOTIDE SEQUENCE</scope>
    <source>
        <strain evidence="2">IL3000</strain>
    </source>
</reference>
<accession>G0UZA9</accession>
<evidence type="ECO:0000313" key="2">
    <source>
        <dbReference type="EMBL" id="CCC94728.1"/>
    </source>
</evidence>